<dbReference type="GeneID" id="64704897"/>
<keyword evidence="2" id="KW-1185">Reference proteome</keyword>
<protein>
    <submittedName>
        <fullName evidence="1">Uncharacterized protein</fullName>
    </submittedName>
</protein>
<dbReference type="AlphaFoldDB" id="A0A9P7ERN8"/>
<evidence type="ECO:0000313" key="1">
    <source>
        <dbReference type="EMBL" id="KAG2087137.1"/>
    </source>
</evidence>
<name>A0A9P7ERN8_9AGAM</name>
<dbReference type="OrthoDB" id="2392550at2759"/>
<reference evidence="1" key="1">
    <citation type="journal article" date="2020" name="New Phytol.">
        <title>Comparative genomics reveals dynamic genome evolution in host specialist ectomycorrhizal fungi.</title>
        <authorList>
            <person name="Lofgren L.A."/>
            <person name="Nguyen N.H."/>
            <person name="Vilgalys R."/>
            <person name="Ruytinx J."/>
            <person name="Liao H.L."/>
            <person name="Branco S."/>
            <person name="Kuo A."/>
            <person name="LaButti K."/>
            <person name="Lipzen A."/>
            <person name="Andreopoulos W."/>
            <person name="Pangilinan J."/>
            <person name="Riley R."/>
            <person name="Hundley H."/>
            <person name="Na H."/>
            <person name="Barry K."/>
            <person name="Grigoriev I.V."/>
            <person name="Stajich J.E."/>
            <person name="Kennedy P.G."/>
        </authorList>
    </citation>
    <scope>NUCLEOTIDE SEQUENCE</scope>
    <source>
        <strain evidence="1">FC423</strain>
    </source>
</reference>
<accession>A0A9P7ERN8</accession>
<organism evidence="1 2">
    <name type="scientific">Suillus discolor</name>
    <dbReference type="NCBI Taxonomy" id="1912936"/>
    <lineage>
        <taxon>Eukaryota</taxon>
        <taxon>Fungi</taxon>
        <taxon>Dikarya</taxon>
        <taxon>Basidiomycota</taxon>
        <taxon>Agaricomycotina</taxon>
        <taxon>Agaricomycetes</taxon>
        <taxon>Agaricomycetidae</taxon>
        <taxon>Boletales</taxon>
        <taxon>Suillineae</taxon>
        <taxon>Suillaceae</taxon>
        <taxon>Suillus</taxon>
    </lineage>
</organism>
<dbReference type="EMBL" id="JABBWM010000136">
    <property type="protein sequence ID" value="KAG2087137.1"/>
    <property type="molecule type" value="Genomic_DNA"/>
</dbReference>
<dbReference type="Proteomes" id="UP000823399">
    <property type="component" value="Unassembled WGS sequence"/>
</dbReference>
<comment type="caution">
    <text evidence="1">The sequence shown here is derived from an EMBL/GenBank/DDBJ whole genome shotgun (WGS) entry which is preliminary data.</text>
</comment>
<dbReference type="RefSeq" id="XP_041285111.1">
    <property type="nucleotide sequence ID" value="XM_041442638.1"/>
</dbReference>
<sequence length="181" mass="19768">MPLLDVVFRNLQGLGSSAGQQNCDRIATAIIKSTQDVEAEYEEGEEEQDEEYSARIHLYLLTRFVTCSARVHQEGLISRSPKLVRGVAMGEFADTYNGDIQACLRGLVGSAPLDLGIDCEARNVSISNTVSNLDLTSSSQSDAASALPCQAPTVLYQTHSGWVKHLLHHDKFSPTSLQLPY</sequence>
<proteinExistence type="predicted"/>
<gene>
    <name evidence="1" type="ORF">F5147DRAFT_781436</name>
</gene>
<evidence type="ECO:0000313" key="2">
    <source>
        <dbReference type="Proteomes" id="UP000823399"/>
    </source>
</evidence>